<feature type="transmembrane region" description="Helical" evidence="5">
    <location>
        <begin position="20"/>
        <end position="41"/>
    </location>
</feature>
<dbReference type="AlphaFoldDB" id="A0A0N5B0U8"/>
<dbReference type="PANTHER" id="PTHR19282:SF452">
    <property type="entry name" value="LD03691P"/>
    <property type="match status" value="1"/>
</dbReference>
<dbReference type="PANTHER" id="PTHR19282">
    <property type="entry name" value="TETRASPANIN"/>
    <property type="match status" value="1"/>
</dbReference>
<proteinExistence type="predicted"/>
<dbReference type="WBParaSite" id="SMUV_0001090001-mRNA-1">
    <property type="protein sequence ID" value="SMUV_0001090001-mRNA-1"/>
    <property type="gene ID" value="SMUV_0001090001"/>
</dbReference>
<dbReference type="InterPro" id="IPR018499">
    <property type="entry name" value="Tetraspanin/Peripherin"/>
</dbReference>
<evidence type="ECO:0000256" key="2">
    <source>
        <dbReference type="ARBA" id="ARBA00022692"/>
    </source>
</evidence>
<dbReference type="Proteomes" id="UP000046393">
    <property type="component" value="Unplaced"/>
</dbReference>
<organism evidence="6 7">
    <name type="scientific">Syphacia muris</name>
    <dbReference type="NCBI Taxonomy" id="451379"/>
    <lineage>
        <taxon>Eukaryota</taxon>
        <taxon>Metazoa</taxon>
        <taxon>Ecdysozoa</taxon>
        <taxon>Nematoda</taxon>
        <taxon>Chromadorea</taxon>
        <taxon>Rhabditida</taxon>
        <taxon>Spirurina</taxon>
        <taxon>Oxyuridomorpha</taxon>
        <taxon>Oxyuroidea</taxon>
        <taxon>Oxyuridae</taxon>
        <taxon>Syphacia</taxon>
    </lineage>
</organism>
<accession>A0A0N5B0U8</accession>
<sequence>MGAFGRWTAYSSFGRTVRLIFFVTSAVSMVFSTICCIYGIWLTQTRSQFSELLSPSLYADVANIMVVISIFAIINGFMSIWAVNKELRCMIYTGAAASVVIFVMLCVGGVMGFVFTQQLSHQIPLHLKMLTSLKELYGTPEMDGMTSAWDELQTDFKCCGVNGTDNIQVWKQSKWYMRQKKPKQIIPVSCCATKDIGSCLKLLAPVFAVIYARLIRK</sequence>
<evidence type="ECO:0000256" key="1">
    <source>
        <dbReference type="ARBA" id="ARBA00004141"/>
    </source>
</evidence>
<protein>
    <submittedName>
        <fullName evidence="7">Tetraspanin</fullName>
    </submittedName>
</protein>
<dbReference type="STRING" id="451379.A0A0N5B0U8"/>
<feature type="transmembrane region" description="Helical" evidence="5">
    <location>
        <begin position="90"/>
        <end position="115"/>
    </location>
</feature>
<evidence type="ECO:0000256" key="3">
    <source>
        <dbReference type="ARBA" id="ARBA00022989"/>
    </source>
</evidence>
<evidence type="ECO:0000313" key="6">
    <source>
        <dbReference type="Proteomes" id="UP000046393"/>
    </source>
</evidence>
<dbReference type="Pfam" id="PF00335">
    <property type="entry name" value="Tetraspanin"/>
    <property type="match status" value="1"/>
</dbReference>
<evidence type="ECO:0000313" key="7">
    <source>
        <dbReference type="WBParaSite" id="SMUV_0001090001-mRNA-1"/>
    </source>
</evidence>
<keyword evidence="3 5" id="KW-1133">Transmembrane helix</keyword>
<comment type="subcellular location">
    <subcellularLocation>
        <location evidence="1">Membrane</location>
        <topology evidence="1">Multi-pass membrane protein</topology>
    </subcellularLocation>
</comment>
<feature type="transmembrane region" description="Helical" evidence="5">
    <location>
        <begin position="61"/>
        <end position="83"/>
    </location>
</feature>
<keyword evidence="2 5" id="KW-0812">Transmembrane</keyword>
<evidence type="ECO:0000256" key="4">
    <source>
        <dbReference type="ARBA" id="ARBA00023136"/>
    </source>
</evidence>
<reference evidence="7" key="1">
    <citation type="submission" date="2017-02" db="UniProtKB">
        <authorList>
            <consortium name="WormBaseParasite"/>
        </authorList>
    </citation>
    <scope>IDENTIFICATION</scope>
</reference>
<evidence type="ECO:0000256" key="5">
    <source>
        <dbReference type="SAM" id="Phobius"/>
    </source>
</evidence>
<dbReference type="SUPFAM" id="SSF48652">
    <property type="entry name" value="Tetraspanin"/>
    <property type="match status" value="1"/>
</dbReference>
<dbReference type="GO" id="GO:0016020">
    <property type="term" value="C:membrane"/>
    <property type="evidence" value="ECO:0007669"/>
    <property type="project" value="UniProtKB-SubCell"/>
</dbReference>
<dbReference type="Gene3D" id="1.10.1450.10">
    <property type="entry name" value="Tetraspanin"/>
    <property type="match status" value="1"/>
</dbReference>
<name>A0A0N5B0U8_9BILA</name>
<keyword evidence="6" id="KW-1185">Reference proteome</keyword>
<keyword evidence="4 5" id="KW-0472">Membrane</keyword>
<dbReference type="InterPro" id="IPR008952">
    <property type="entry name" value="Tetraspanin_EC2_sf"/>
</dbReference>